<dbReference type="AlphaFoldDB" id="A0A0C9MW59"/>
<organism evidence="3">
    <name type="scientific">Mucor ambiguus</name>
    <dbReference type="NCBI Taxonomy" id="91626"/>
    <lineage>
        <taxon>Eukaryota</taxon>
        <taxon>Fungi</taxon>
        <taxon>Fungi incertae sedis</taxon>
        <taxon>Mucoromycota</taxon>
        <taxon>Mucoromycotina</taxon>
        <taxon>Mucoromycetes</taxon>
        <taxon>Mucorales</taxon>
        <taxon>Mucorineae</taxon>
        <taxon>Mucoraceae</taxon>
        <taxon>Mucor</taxon>
    </lineage>
</organism>
<feature type="region of interest" description="Disordered" evidence="2">
    <location>
        <begin position="217"/>
        <end position="236"/>
    </location>
</feature>
<feature type="coiled-coil region" evidence="1">
    <location>
        <begin position="277"/>
        <end position="311"/>
    </location>
</feature>
<feature type="region of interest" description="Disordered" evidence="2">
    <location>
        <begin position="1"/>
        <end position="23"/>
    </location>
</feature>
<dbReference type="EMBL" id="DF837049">
    <property type="protein sequence ID" value="GAN11629.1"/>
    <property type="molecule type" value="Genomic_DNA"/>
</dbReference>
<evidence type="ECO:0000256" key="1">
    <source>
        <dbReference type="SAM" id="Coils"/>
    </source>
</evidence>
<evidence type="ECO:0000313" key="3">
    <source>
        <dbReference type="EMBL" id="GAN11629.1"/>
    </source>
</evidence>
<feature type="region of interest" description="Disordered" evidence="2">
    <location>
        <begin position="128"/>
        <end position="210"/>
    </location>
</feature>
<dbReference type="Proteomes" id="UP000053815">
    <property type="component" value="Unassembled WGS sequence"/>
</dbReference>
<feature type="compositionally biased region" description="Polar residues" evidence="2">
    <location>
        <begin position="128"/>
        <end position="141"/>
    </location>
</feature>
<feature type="compositionally biased region" description="Polar residues" evidence="2">
    <location>
        <begin position="1"/>
        <end position="21"/>
    </location>
</feature>
<gene>
    <name evidence="3" type="ORF">MAM1_0760c11205</name>
</gene>
<name>A0A0C9MW59_9FUNG</name>
<evidence type="ECO:0000256" key="2">
    <source>
        <dbReference type="SAM" id="MobiDB-lite"/>
    </source>
</evidence>
<keyword evidence="1" id="KW-0175">Coiled coil</keyword>
<evidence type="ECO:0000313" key="4">
    <source>
        <dbReference type="Proteomes" id="UP000053815"/>
    </source>
</evidence>
<sequence length="327" mass="38028">MSTHSFVTEDTNMPPVSSTPEPSRRYIQWKEEDIGLLLKDLEQPGHYNKWKENKSGYSKRVGEQIFKNNMNHEAIKFKVRWLESRFKRWDEQLTSPDVEDDQVLSNEIREKMYKEFPYYDRCKPIFSSSTSTDSPVAQQDTAPAEHIDNPYRSSQSEVNSLKPEPSYTSNSPPSRMETPHPHPSRATQQHQLPHPGVEEEESGGYRPMFIDNNKRFVGENAPESSQKKRRSNQQSLARPIAVYQPAPSLQPLNNHHISRYRLGDNNVTEGSRVKTMEIELELKKMDHQERMQEMKLEQLRLEIELQKLKRDTPFAQASSSTIINTSE</sequence>
<keyword evidence="4" id="KW-1185">Reference proteome</keyword>
<protein>
    <submittedName>
        <fullName evidence="3">Uncharacterized protein</fullName>
    </submittedName>
</protein>
<proteinExistence type="predicted"/>
<dbReference type="OrthoDB" id="2279226at2759"/>
<accession>A0A0C9MW59</accession>
<reference evidence="3" key="1">
    <citation type="submission" date="2014-09" db="EMBL/GenBank/DDBJ databases">
        <title>Draft genome sequence of an oleaginous Mucoromycotina fungus Mucor ambiguus NBRC6742.</title>
        <authorList>
            <person name="Takeda I."/>
            <person name="Yamane N."/>
            <person name="Morita T."/>
            <person name="Tamano K."/>
            <person name="Machida M."/>
            <person name="Baker S."/>
            <person name="Koike H."/>
        </authorList>
    </citation>
    <scope>NUCLEOTIDE SEQUENCE</scope>
    <source>
        <strain evidence="3">NBRC 6742</strain>
    </source>
</reference>